<feature type="compositionally biased region" description="Low complexity" evidence="1">
    <location>
        <begin position="71"/>
        <end position="105"/>
    </location>
</feature>
<evidence type="ECO:0000256" key="1">
    <source>
        <dbReference type="SAM" id="MobiDB-lite"/>
    </source>
</evidence>
<evidence type="ECO:0000313" key="4">
    <source>
        <dbReference type="EMBL" id="KAI1511851.1"/>
    </source>
</evidence>
<name>A0A2W1GB86_9PLEO</name>
<dbReference type="Proteomes" id="UP000249757">
    <property type="component" value="Unassembled WGS sequence"/>
</dbReference>
<feature type="region of interest" description="Disordered" evidence="1">
    <location>
        <begin position="71"/>
        <end position="135"/>
    </location>
</feature>
<reference evidence="4" key="3">
    <citation type="journal article" date="2022" name="bioRxiv">
        <title>A global pangenome for the wheat fungal pathogen Pyrenophora tritici-repentis and prediction of effector protein structural homology.</title>
        <authorList>
            <person name="Moolhuijzen P."/>
            <person name="See P.T."/>
            <person name="Shi G."/>
            <person name="Powell H.R."/>
            <person name="Cockram J."/>
            <person name="Jorgensen L.N."/>
            <person name="Benslimane H."/>
            <person name="Strelkov S.E."/>
            <person name="Turner J."/>
            <person name="Liu Z."/>
            <person name="Moffat C.S."/>
        </authorList>
    </citation>
    <scope>NUCLEOTIDE SEQUENCE</scope>
    <source>
        <strain evidence="4">86-124</strain>
    </source>
</reference>
<dbReference type="EMBL" id="NRDI02000013">
    <property type="protein sequence ID" value="KAI1511851.1"/>
    <property type="molecule type" value="Genomic_DNA"/>
</dbReference>
<reference evidence="4" key="2">
    <citation type="submission" date="2021-05" db="EMBL/GenBank/DDBJ databases">
        <authorList>
            <person name="Moolhuijzen P.M."/>
            <person name="Moffat C.S."/>
        </authorList>
    </citation>
    <scope>NUCLEOTIDE SEQUENCE</scope>
    <source>
        <strain evidence="4">86-124</strain>
    </source>
</reference>
<gene>
    <name evidence="4" type="ORF">Ptr86124_009495</name>
    <name evidence="3" type="ORF">PtrM4_133980</name>
</gene>
<accession>A0A2W1GB86</accession>
<proteinExistence type="predicted"/>
<evidence type="ECO:0000313" key="6">
    <source>
        <dbReference type="Proteomes" id="UP000249757"/>
    </source>
</evidence>
<dbReference type="AlphaFoldDB" id="A0A2W1GB86"/>
<keyword evidence="6" id="KW-1185">Reference proteome</keyword>
<feature type="signal peptide" evidence="2">
    <location>
        <begin position="1"/>
        <end position="17"/>
    </location>
</feature>
<dbReference type="EMBL" id="NQIK02000007">
    <property type="protein sequence ID" value="KAF7568785.1"/>
    <property type="molecule type" value="Genomic_DNA"/>
</dbReference>
<evidence type="ECO:0000256" key="2">
    <source>
        <dbReference type="SAM" id="SignalP"/>
    </source>
</evidence>
<organism evidence="3 5">
    <name type="scientific">Pyrenophora tritici-repentis</name>
    <dbReference type="NCBI Taxonomy" id="45151"/>
    <lineage>
        <taxon>Eukaryota</taxon>
        <taxon>Fungi</taxon>
        <taxon>Dikarya</taxon>
        <taxon>Ascomycota</taxon>
        <taxon>Pezizomycotina</taxon>
        <taxon>Dothideomycetes</taxon>
        <taxon>Pleosporomycetidae</taxon>
        <taxon>Pleosporales</taxon>
        <taxon>Pleosporineae</taxon>
        <taxon>Pleosporaceae</taxon>
        <taxon>Pyrenophora</taxon>
    </lineage>
</organism>
<comment type="caution">
    <text evidence="3">The sequence shown here is derived from an EMBL/GenBank/DDBJ whole genome shotgun (WGS) entry which is preliminary data.</text>
</comment>
<reference evidence="6" key="4">
    <citation type="journal article" date="2022" name="Microb. Genom.">
        <title>A global pangenome for the wheat fungal pathogen Pyrenophora tritici-repentis and prediction of effector protein structural homology.</title>
        <authorList>
            <person name="Moolhuijzen P.M."/>
            <person name="See P.T."/>
            <person name="Shi G."/>
            <person name="Powell H.R."/>
            <person name="Cockram J."/>
            <person name="Jorgensen L.N."/>
            <person name="Benslimane H."/>
            <person name="Strelkov S.E."/>
            <person name="Turner J."/>
            <person name="Liu Z."/>
            <person name="Moffat C.S."/>
        </authorList>
    </citation>
    <scope>NUCLEOTIDE SEQUENCE [LARGE SCALE GENOMIC DNA]</scope>
</reference>
<evidence type="ECO:0000313" key="5">
    <source>
        <dbReference type="Proteomes" id="UP000245464"/>
    </source>
</evidence>
<reference evidence="3" key="1">
    <citation type="journal article" date="2018" name="BMC Genomics">
        <title>Comparative genomics of the wheat fungal pathogen Pyrenophora tritici-repentis reveals chromosomal variations and genome plasticity.</title>
        <authorList>
            <person name="Moolhuijzen P."/>
            <person name="See P.T."/>
            <person name="Hane J.K."/>
            <person name="Shi G."/>
            <person name="Liu Z."/>
            <person name="Oliver R.P."/>
            <person name="Moffat C.S."/>
        </authorList>
    </citation>
    <scope>NUCLEOTIDE SEQUENCE [LARGE SCALE GENOMIC DNA]</scope>
    <source>
        <strain evidence="3">M4</strain>
    </source>
</reference>
<keyword evidence="2" id="KW-0732">Signal</keyword>
<protein>
    <submittedName>
        <fullName evidence="3">DUF1421 multi-domain protein</fullName>
    </submittedName>
</protein>
<dbReference type="Proteomes" id="UP000245464">
    <property type="component" value="Chromosome 7"/>
</dbReference>
<feature type="region of interest" description="Disordered" evidence="1">
    <location>
        <begin position="29"/>
        <end position="52"/>
    </location>
</feature>
<evidence type="ECO:0000313" key="3">
    <source>
        <dbReference type="EMBL" id="KAF7568785.1"/>
    </source>
</evidence>
<feature type="compositionally biased region" description="Polar residues" evidence="1">
    <location>
        <begin position="106"/>
        <end position="120"/>
    </location>
</feature>
<feature type="compositionally biased region" description="Basic and acidic residues" evidence="1">
    <location>
        <begin position="125"/>
        <end position="135"/>
    </location>
</feature>
<feature type="chain" id="PRO_5042701195" evidence="2">
    <location>
        <begin position="18"/>
        <end position="135"/>
    </location>
</feature>
<sequence>MKFTTIITLLFLGIATALPTATLDDAGTSLDSNDKTAPIANHDRPAITLDGTDIQSISEASVDTAITLDDADTSLDSSDATVAPANTLDDDTTTTPPNNDTAVATVNTPDDTTPPLNSSDAAVGTHHDIAKSCDV</sequence>